<dbReference type="PIRSF" id="PIRSF000137">
    <property type="entry name" value="Alcohol_oxidase"/>
    <property type="match status" value="1"/>
</dbReference>
<dbReference type="GO" id="GO:0050660">
    <property type="term" value="F:flavin adenine dinucleotide binding"/>
    <property type="evidence" value="ECO:0007669"/>
    <property type="project" value="InterPro"/>
</dbReference>
<organism evidence="5 6">
    <name type="scientific">Diplocarpon rosae</name>
    <dbReference type="NCBI Taxonomy" id="946125"/>
    <lineage>
        <taxon>Eukaryota</taxon>
        <taxon>Fungi</taxon>
        <taxon>Dikarya</taxon>
        <taxon>Ascomycota</taxon>
        <taxon>Pezizomycotina</taxon>
        <taxon>Leotiomycetes</taxon>
        <taxon>Helotiales</taxon>
        <taxon>Drepanopezizaceae</taxon>
        <taxon>Diplocarpon</taxon>
    </lineage>
</organism>
<comment type="caution">
    <text evidence="5">The sequence shown here is derived from an EMBL/GenBank/DDBJ whole genome shotgun (WGS) entry which is preliminary data.</text>
</comment>
<dbReference type="InterPro" id="IPR007867">
    <property type="entry name" value="GMC_OxRtase_C"/>
</dbReference>
<evidence type="ECO:0000259" key="4">
    <source>
        <dbReference type="PROSITE" id="PS00624"/>
    </source>
</evidence>
<accession>A0AAD9WCG1</accession>
<dbReference type="Gene3D" id="3.50.50.60">
    <property type="entry name" value="FAD/NAD(P)-binding domain"/>
    <property type="match status" value="2"/>
</dbReference>
<keyword evidence="2" id="KW-0285">Flavoprotein</keyword>
<keyword evidence="2" id="KW-0274">FAD</keyword>
<dbReference type="Proteomes" id="UP001285354">
    <property type="component" value="Unassembled WGS sequence"/>
</dbReference>
<dbReference type="SUPFAM" id="SSF51905">
    <property type="entry name" value="FAD/NAD(P)-binding domain"/>
    <property type="match status" value="1"/>
</dbReference>
<comment type="similarity">
    <text evidence="1">Belongs to the GMC oxidoreductase family.</text>
</comment>
<feature type="binding site" evidence="2">
    <location>
        <begin position="413"/>
        <end position="414"/>
    </location>
    <ligand>
        <name>FAD</name>
        <dbReference type="ChEBI" id="CHEBI:57692"/>
    </ligand>
</feature>
<dbReference type="SUPFAM" id="SSF54373">
    <property type="entry name" value="FAD-linked reductases, C-terminal domain"/>
    <property type="match status" value="1"/>
</dbReference>
<evidence type="ECO:0000256" key="2">
    <source>
        <dbReference type="PIRSR" id="PIRSR000137-2"/>
    </source>
</evidence>
<dbReference type="AlphaFoldDB" id="A0AAD9WCG1"/>
<reference evidence="5" key="1">
    <citation type="submission" date="2023-06" db="EMBL/GenBank/DDBJ databases">
        <title>Draft genome of Marssonina rosae.</title>
        <authorList>
            <person name="Cheng Q."/>
        </authorList>
    </citation>
    <scope>NUCLEOTIDE SEQUENCE</scope>
    <source>
        <strain evidence="5">R4</strain>
    </source>
</reference>
<sequence>MHNLETYNGPGSSAVYGSSGPVHVSDGGFRSTTSQDDLIAAARRVGFPGIEDLQDLKSFNGVSRWLRYVSPSGMRQDTAHTYLRPLLNEDLKCSLQVLVQHKAIRVLFDEERRACGVEVIRNVVVHPESKILGAGTKTIVKARKLVVISCGACGTPSVLERSGIGSADILHEASVPLVADVQGVGQNYQDHHGVFPAYKTFLPGNETNNALVRGSISLEQALTSKDPRLHWNTVNVAAKIRPTEHEVVGLGRPFRDLWEAEFQEKPKPLMLLAFVSAYVGADEDLPDGEIISIASYSAYPFSRGSIHITGPHLADAPRLKTGYLSDPGGFDLKAHVWAYKKQREIMRRTTMYRGELASSHPNFSPDSRAACVDHNNPEVEVFIKACGLCDIQYSEDDDLAIEQYLRDNLGTTWHSLGTAKMAPREQNGVVDQNLYVYGVAGLKVVDLSIAPENVGDMYILLWCLGSIRYPLDAELLRIERHAVRLIDNDQANTNNTAIMIGEKGADIIIKELELIENKSARLDVKTPEESEDGDGRGVGPETEQNTTSVSV</sequence>
<evidence type="ECO:0000313" key="6">
    <source>
        <dbReference type="Proteomes" id="UP001285354"/>
    </source>
</evidence>
<dbReference type="Pfam" id="PF05199">
    <property type="entry name" value="GMC_oxred_C"/>
    <property type="match status" value="1"/>
</dbReference>
<evidence type="ECO:0000256" key="3">
    <source>
        <dbReference type="SAM" id="MobiDB-lite"/>
    </source>
</evidence>
<feature type="region of interest" description="Disordered" evidence="3">
    <location>
        <begin position="522"/>
        <end position="551"/>
    </location>
</feature>
<evidence type="ECO:0000256" key="1">
    <source>
        <dbReference type="ARBA" id="ARBA00010790"/>
    </source>
</evidence>
<dbReference type="PANTHER" id="PTHR11552:SF78">
    <property type="entry name" value="GLUCOSE-METHANOL-CHOLINE OXIDOREDUCTASE N-TERMINAL DOMAIN-CONTAINING PROTEIN"/>
    <property type="match status" value="1"/>
</dbReference>
<dbReference type="InterPro" id="IPR036188">
    <property type="entry name" value="FAD/NAD-bd_sf"/>
</dbReference>
<dbReference type="InterPro" id="IPR012132">
    <property type="entry name" value="GMC_OxRdtase"/>
</dbReference>
<feature type="domain" description="Glucose-methanol-choline oxidoreductase N-terminal" evidence="4">
    <location>
        <begin position="151"/>
        <end position="165"/>
    </location>
</feature>
<feature type="compositionally biased region" description="Polar residues" evidence="3">
    <location>
        <begin position="542"/>
        <end position="551"/>
    </location>
</feature>
<evidence type="ECO:0000313" key="5">
    <source>
        <dbReference type="EMBL" id="KAK2626432.1"/>
    </source>
</evidence>
<comment type="cofactor">
    <cofactor evidence="2">
        <name>FAD</name>
        <dbReference type="ChEBI" id="CHEBI:57692"/>
    </cofactor>
</comment>
<proteinExistence type="inferred from homology"/>
<name>A0AAD9WCG1_9HELO</name>
<dbReference type="GO" id="GO:0016614">
    <property type="term" value="F:oxidoreductase activity, acting on CH-OH group of donors"/>
    <property type="evidence" value="ECO:0007669"/>
    <property type="project" value="InterPro"/>
</dbReference>
<dbReference type="EMBL" id="JAUBYV010000005">
    <property type="protein sequence ID" value="KAK2626432.1"/>
    <property type="molecule type" value="Genomic_DNA"/>
</dbReference>
<dbReference type="PANTHER" id="PTHR11552">
    <property type="entry name" value="GLUCOSE-METHANOL-CHOLINE GMC OXIDOREDUCTASE"/>
    <property type="match status" value="1"/>
</dbReference>
<dbReference type="PROSITE" id="PS00624">
    <property type="entry name" value="GMC_OXRED_2"/>
    <property type="match status" value="1"/>
</dbReference>
<protein>
    <recommendedName>
        <fullName evidence="4">Glucose-methanol-choline oxidoreductase N-terminal domain-containing protein</fullName>
    </recommendedName>
</protein>
<gene>
    <name evidence="5" type="ORF">QTJ16_003607</name>
</gene>
<dbReference type="InterPro" id="IPR000172">
    <property type="entry name" value="GMC_OxRdtase_N"/>
</dbReference>
<dbReference type="Pfam" id="PF00732">
    <property type="entry name" value="GMC_oxred_N"/>
    <property type="match status" value="1"/>
</dbReference>
<keyword evidence="6" id="KW-1185">Reference proteome</keyword>